<dbReference type="EMBL" id="VIQT01000010">
    <property type="protein sequence ID" value="NDO39212.1"/>
    <property type="molecule type" value="Genomic_DNA"/>
</dbReference>
<sequence>MHDRIRGLREDRDLSQKQMAEILHVAQTTYSDYELGKINIPIEILKKLAIFYNTSIDYLLNLSDDPAAHR</sequence>
<dbReference type="Proteomes" id="UP000462501">
    <property type="component" value="Unassembled WGS sequence"/>
</dbReference>
<protein>
    <submittedName>
        <fullName evidence="4">Helix-turn-helix transcriptional regulator</fullName>
    </submittedName>
    <submittedName>
        <fullName evidence="3">XRE family transcriptional regulator</fullName>
    </submittedName>
</protein>
<dbReference type="EMBL" id="QXWZ01000001">
    <property type="protein sequence ID" value="NBI77376.1"/>
    <property type="molecule type" value="Genomic_DNA"/>
</dbReference>
<dbReference type="InterPro" id="IPR010982">
    <property type="entry name" value="Lambda_DNA-bd_dom_sf"/>
</dbReference>
<dbReference type="PROSITE" id="PS50943">
    <property type="entry name" value="HTH_CROC1"/>
    <property type="match status" value="1"/>
</dbReference>
<dbReference type="Proteomes" id="UP000446348">
    <property type="component" value="Unassembled WGS sequence"/>
</dbReference>
<gene>
    <name evidence="3" type="ORF">D3Z39_00555</name>
    <name evidence="4" type="ORF">FMM72_08060</name>
</gene>
<dbReference type="SUPFAM" id="SSF47413">
    <property type="entry name" value="lambda repressor-like DNA-binding domains"/>
    <property type="match status" value="1"/>
</dbReference>
<organism evidence="3 5">
    <name type="scientific">Anaerotruncus colihominis</name>
    <dbReference type="NCBI Taxonomy" id="169435"/>
    <lineage>
        <taxon>Bacteria</taxon>
        <taxon>Bacillati</taxon>
        <taxon>Bacillota</taxon>
        <taxon>Clostridia</taxon>
        <taxon>Eubacteriales</taxon>
        <taxon>Oscillospiraceae</taxon>
        <taxon>Anaerotruncus</taxon>
    </lineage>
</organism>
<dbReference type="GO" id="GO:0003677">
    <property type="term" value="F:DNA binding"/>
    <property type="evidence" value="ECO:0007669"/>
    <property type="project" value="UniProtKB-KW"/>
</dbReference>
<keyword evidence="1" id="KW-0238">DNA-binding</keyword>
<dbReference type="Gene3D" id="1.10.260.40">
    <property type="entry name" value="lambda repressor-like DNA-binding domains"/>
    <property type="match status" value="1"/>
</dbReference>
<dbReference type="CDD" id="cd00093">
    <property type="entry name" value="HTH_XRE"/>
    <property type="match status" value="1"/>
</dbReference>
<evidence type="ECO:0000313" key="6">
    <source>
        <dbReference type="Proteomes" id="UP000462501"/>
    </source>
</evidence>
<name>A0A845RAZ5_9FIRM</name>
<dbReference type="Pfam" id="PF01381">
    <property type="entry name" value="HTH_3"/>
    <property type="match status" value="1"/>
</dbReference>
<dbReference type="InterPro" id="IPR001387">
    <property type="entry name" value="Cro/C1-type_HTH"/>
</dbReference>
<feature type="domain" description="HTH cro/C1-type" evidence="2">
    <location>
        <begin position="5"/>
        <end position="59"/>
    </location>
</feature>
<reference evidence="4 6" key="2">
    <citation type="submission" date="2019-06" db="EMBL/GenBank/DDBJ databases">
        <title>Draft genome sequences of 15 bacterial species constituting the stable defined intestinal microbiota of the GM15 gnotobiotic mouse model.</title>
        <authorList>
            <person name="Elie C."/>
            <person name="Mathieu A."/>
            <person name="Saliou A."/>
            <person name="Darnaud M."/>
            <person name="Leulier F."/>
            <person name="Tamellini A."/>
        </authorList>
    </citation>
    <scope>NUCLEOTIDE SEQUENCE [LARGE SCALE GENOMIC DNA]</scope>
    <source>
        <strain evidence="4 6">JM4-15</strain>
    </source>
</reference>
<evidence type="ECO:0000259" key="2">
    <source>
        <dbReference type="PROSITE" id="PS50943"/>
    </source>
</evidence>
<reference evidence="3 5" key="1">
    <citation type="submission" date="2018-08" db="EMBL/GenBank/DDBJ databases">
        <title>Murine metabolic-syndrome-specific gut microbial biobank.</title>
        <authorList>
            <person name="Liu C."/>
        </authorList>
    </citation>
    <scope>NUCLEOTIDE SEQUENCE [LARGE SCALE GENOMIC DNA]</scope>
    <source>
        <strain evidence="3 5">X69</strain>
    </source>
</reference>
<dbReference type="RefSeq" id="WP_160208139.1">
    <property type="nucleotide sequence ID" value="NZ_CAMUSJ010000017.1"/>
</dbReference>
<proteinExistence type="predicted"/>
<dbReference type="OrthoDB" id="2064916at2"/>
<dbReference type="PANTHER" id="PTHR46558">
    <property type="entry name" value="TRACRIPTIONAL REGULATORY PROTEIN-RELATED-RELATED"/>
    <property type="match status" value="1"/>
</dbReference>
<comment type="caution">
    <text evidence="3">The sequence shown here is derived from an EMBL/GenBank/DDBJ whole genome shotgun (WGS) entry which is preliminary data.</text>
</comment>
<evidence type="ECO:0000256" key="1">
    <source>
        <dbReference type="ARBA" id="ARBA00023125"/>
    </source>
</evidence>
<accession>A0A845RAZ5</accession>
<evidence type="ECO:0000313" key="4">
    <source>
        <dbReference type="EMBL" id="NDO39212.1"/>
    </source>
</evidence>
<evidence type="ECO:0000313" key="5">
    <source>
        <dbReference type="Proteomes" id="UP000446348"/>
    </source>
</evidence>
<dbReference type="SMART" id="SM00530">
    <property type="entry name" value="HTH_XRE"/>
    <property type="match status" value="1"/>
</dbReference>
<evidence type="ECO:0000313" key="3">
    <source>
        <dbReference type="EMBL" id="NBI77376.1"/>
    </source>
</evidence>
<dbReference type="PANTHER" id="PTHR46558:SF11">
    <property type="entry name" value="HTH-TYPE TRANSCRIPTIONAL REGULATOR XRE"/>
    <property type="match status" value="1"/>
</dbReference>
<dbReference type="AlphaFoldDB" id="A0A845RAZ5"/>